<dbReference type="GO" id="GO:0005681">
    <property type="term" value="C:spliceosomal complex"/>
    <property type="evidence" value="ECO:0007669"/>
    <property type="project" value="UniProtKB-KW"/>
</dbReference>
<dbReference type="InterPro" id="IPR015943">
    <property type="entry name" value="WD40/YVTN_repeat-like_dom_sf"/>
</dbReference>
<evidence type="ECO:0000256" key="2">
    <source>
        <dbReference type="ARBA" id="ARBA00022664"/>
    </source>
</evidence>
<dbReference type="RefSeq" id="XP_067921446.1">
    <property type="nucleotide sequence ID" value="XM_068066563.1"/>
</dbReference>
<dbReference type="GeneID" id="94429774"/>
<dbReference type="InterPro" id="IPR018846">
    <property type="entry name" value="Beta-prop_RSE1/DDB1/CPSF1_1st"/>
</dbReference>
<dbReference type="InterPro" id="IPR050358">
    <property type="entry name" value="RSE1/DDB1/CFT1"/>
</dbReference>
<evidence type="ECO:0000256" key="1">
    <source>
        <dbReference type="ARBA" id="ARBA00004123"/>
    </source>
</evidence>
<sequence>MIAAVERQKFVYIVNRDNKAQLTISSPLEAHKSHSICHDLCGIDMGFDNPLFASLEQNVESYDRKPGSARANVVVPKGVCLWEMDLGLNHVIKKVTLPVPSSAHCLIPVPGGGGTDGPSGVLVCCENFLLYKKLDHEEISCAIPRRLETGSERGLVIVSFAVHRMKDFFFILIQSEFGDIYKVELTHEEGIVREIVCRYFDTVPVANALCVLKSGYLFVAAEFGNHLFYQFTGIGSDASDPRCSSTHPLGREAIIAFKPRPLKNLALVDELPSLSPITDLKVLDAQGTGTPQIYALCGRGPRSTLRILQHGLGVEEMADNELPGRARAVWTTKLTRDSPFDGYIIVSFEGSSLVLQIGDTVEEVTDSAFLTNVSTLHVSLMHDDSFVQVHELGICHILKSKRVNEWRPPGGRRIKAVAANERQLVISLSGGELILFEVDDDAHALTEVSRRNLNVETTCMAIQAVPEGRVRASFLAVGGLDNMVRILSLDRDRNLRQLATQLLPNNATPESVCLVTMTGLGGTKAGPVNKAGANAATEDTGVICLHVGLNTGVMIRSVVDPVLGTLMHQRSRFLGGRAVRFNVVSLCGRPAVLALSEKSWLCYTFHHKLHCVPLNYDPLECVASFSSLQCVDGFVAITGGSLRIFRCQRLGEVFSQTVLPLSFTPRALAPLPHISAATGQEMPVGGDAAKRTPALAIVEADHNAYDEATKAEIRRALKGIKLNQEEEEEEDKDDTDDMQESLLLRSHENIHMLLSEIDYRNKSKCIDRLYTPNSQSFR</sequence>
<reference evidence="9 10" key="1">
    <citation type="journal article" date="2017" name="Int. J. Parasitol.">
        <title>The genome of the protozoan parasite Cystoisospora suis and a reverse vaccinology approach to identify vaccine candidates.</title>
        <authorList>
            <person name="Palmieri N."/>
            <person name="Shrestha A."/>
            <person name="Ruttkowski B."/>
            <person name="Beck T."/>
            <person name="Vogl C."/>
            <person name="Tomley F."/>
            <person name="Blake D.P."/>
            <person name="Joachim A."/>
        </authorList>
    </citation>
    <scope>NUCLEOTIDE SEQUENCE [LARGE SCALE GENOMIC DNA]</scope>
    <source>
        <strain evidence="9 10">Wien I</strain>
    </source>
</reference>
<organism evidence="9 10">
    <name type="scientific">Cystoisospora suis</name>
    <dbReference type="NCBI Taxonomy" id="483139"/>
    <lineage>
        <taxon>Eukaryota</taxon>
        <taxon>Sar</taxon>
        <taxon>Alveolata</taxon>
        <taxon>Apicomplexa</taxon>
        <taxon>Conoidasida</taxon>
        <taxon>Coccidia</taxon>
        <taxon>Eucoccidiorida</taxon>
        <taxon>Eimeriorina</taxon>
        <taxon>Sarcocystidae</taxon>
        <taxon>Cystoisospora</taxon>
    </lineage>
</organism>
<feature type="domain" description="RSE1/DDB1/CPSF1 second beta-propeller" evidence="8">
    <location>
        <begin position="315"/>
        <end position="646"/>
    </location>
</feature>
<evidence type="ECO:0000259" key="8">
    <source>
        <dbReference type="Pfam" id="PF23726"/>
    </source>
</evidence>
<keyword evidence="4" id="KW-0508">mRNA splicing</keyword>
<evidence type="ECO:0000259" key="7">
    <source>
        <dbReference type="Pfam" id="PF10433"/>
    </source>
</evidence>
<name>A0A2C6KGY2_9APIC</name>
<dbReference type="VEuPathDB" id="ToxoDB:CSUI_006403"/>
<evidence type="ECO:0000256" key="6">
    <source>
        <dbReference type="ARBA" id="ARBA00038266"/>
    </source>
</evidence>
<evidence type="ECO:0000313" key="9">
    <source>
        <dbReference type="EMBL" id="PHJ19750.1"/>
    </source>
</evidence>
<dbReference type="InterPro" id="IPR036322">
    <property type="entry name" value="WD40_repeat_dom_sf"/>
</dbReference>
<accession>A0A2C6KGY2</accession>
<evidence type="ECO:0000256" key="3">
    <source>
        <dbReference type="ARBA" id="ARBA00022728"/>
    </source>
</evidence>
<dbReference type="SUPFAM" id="SSF50978">
    <property type="entry name" value="WD40 repeat-like"/>
    <property type="match status" value="1"/>
</dbReference>
<dbReference type="FunFam" id="2.130.10.10:FF:000031">
    <property type="entry name" value="Splicing factor 3b subunit 3"/>
    <property type="match status" value="1"/>
</dbReference>
<feature type="domain" description="RSE1/DDB1/CPSF1 first beta-propeller" evidence="7">
    <location>
        <begin position="1"/>
        <end position="271"/>
    </location>
</feature>
<dbReference type="Proteomes" id="UP000221165">
    <property type="component" value="Unassembled WGS sequence"/>
</dbReference>
<evidence type="ECO:0000256" key="4">
    <source>
        <dbReference type="ARBA" id="ARBA00023187"/>
    </source>
</evidence>
<dbReference type="GO" id="GO:0006397">
    <property type="term" value="P:mRNA processing"/>
    <property type="evidence" value="ECO:0007669"/>
    <property type="project" value="UniProtKB-KW"/>
</dbReference>
<evidence type="ECO:0000256" key="5">
    <source>
        <dbReference type="ARBA" id="ARBA00023242"/>
    </source>
</evidence>
<gene>
    <name evidence="9" type="ORF">CSUI_006403</name>
</gene>
<dbReference type="OrthoDB" id="436637at2759"/>
<evidence type="ECO:0000313" key="10">
    <source>
        <dbReference type="Proteomes" id="UP000221165"/>
    </source>
</evidence>
<comment type="similarity">
    <text evidence="6">Belongs to the RSE1 family.</text>
</comment>
<dbReference type="InterPro" id="IPR058543">
    <property type="entry name" value="Beta-prop_RSE1/DDB1/CPSF1_2nd"/>
</dbReference>
<dbReference type="Pfam" id="PF10433">
    <property type="entry name" value="Beta-prop_RSE1_1st"/>
    <property type="match status" value="1"/>
</dbReference>
<comment type="subcellular location">
    <subcellularLocation>
        <location evidence="1">Nucleus</location>
    </subcellularLocation>
</comment>
<proteinExistence type="inferred from homology"/>
<comment type="caution">
    <text evidence="9">The sequence shown here is derived from an EMBL/GenBank/DDBJ whole genome shotgun (WGS) entry which is preliminary data.</text>
</comment>
<dbReference type="AlphaFoldDB" id="A0A2C6KGY2"/>
<dbReference type="Pfam" id="PF23726">
    <property type="entry name" value="Beta-prop_RSE1_2nd"/>
    <property type="match status" value="1"/>
</dbReference>
<dbReference type="EMBL" id="MIGC01003243">
    <property type="protein sequence ID" value="PHJ19750.1"/>
    <property type="molecule type" value="Genomic_DNA"/>
</dbReference>
<keyword evidence="5" id="KW-0539">Nucleus</keyword>
<keyword evidence="10" id="KW-1185">Reference proteome</keyword>
<dbReference type="PANTHER" id="PTHR10644">
    <property type="entry name" value="DNA REPAIR/RNA PROCESSING CPSF FAMILY"/>
    <property type="match status" value="1"/>
</dbReference>
<dbReference type="GO" id="GO:0008380">
    <property type="term" value="P:RNA splicing"/>
    <property type="evidence" value="ECO:0007669"/>
    <property type="project" value="UniProtKB-KW"/>
</dbReference>
<dbReference type="Gene3D" id="2.130.10.10">
    <property type="entry name" value="YVTN repeat-like/Quinoprotein amine dehydrogenase"/>
    <property type="match status" value="2"/>
</dbReference>
<protein>
    <submittedName>
        <fullName evidence="9">Splicing factor subunit</fullName>
    </submittedName>
</protein>
<keyword evidence="2" id="KW-0507">mRNA processing</keyword>
<keyword evidence="3" id="KW-0747">Spliceosome</keyword>